<dbReference type="InterPro" id="IPR008323">
    <property type="entry name" value="UCP033563"/>
</dbReference>
<comment type="caution">
    <text evidence="1">The sequence shown here is derived from an EMBL/GenBank/DDBJ whole genome shotgun (WGS) entry which is preliminary data.</text>
</comment>
<evidence type="ECO:0000313" key="1">
    <source>
        <dbReference type="EMBL" id="CAG9325012.1"/>
    </source>
</evidence>
<evidence type="ECO:0000313" key="2">
    <source>
        <dbReference type="Proteomes" id="UP001162131"/>
    </source>
</evidence>
<gene>
    <name evidence="1" type="ORF">BSTOLATCC_MIC37758</name>
</gene>
<dbReference type="PANTHER" id="PTHR36454:SF1">
    <property type="entry name" value="DUF1015 DOMAIN-CONTAINING PROTEIN"/>
    <property type="match status" value="1"/>
</dbReference>
<protein>
    <recommendedName>
        <fullName evidence="3">DUF1015 domain-containing protein</fullName>
    </recommendedName>
</protein>
<organism evidence="1 2">
    <name type="scientific">Blepharisma stoltei</name>
    <dbReference type="NCBI Taxonomy" id="1481888"/>
    <lineage>
        <taxon>Eukaryota</taxon>
        <taxon>Sar</taxon>
        <taxon>Alveolata</taxon>
        <taxon>Ciliophora</taxon>
        <taxon>Postciliodesmatophora</taxon>
        <taxon>Heterotrichea</taxon>
        <taxon>Heterotrichida</taxon>
        <taxon>Blepharismidae</taxon>
        <taxon>Blepharisma</taxon>
    </lineage>
</organism>
<proteinExistence type="predicted"/>
<dbReference type="PANTHER" id="PTHR36454">
    <property type="entry name" value="LMO2823 PROTEIN"/>
    <property type="match status" value="1"/>
</dbReference>
<name>A0AAU9JDN2_9CILI</name>
<reference evidence="1" key="1">
    <citation type="submission" date="2021-09" db="EMBL/GenBank/DDBJ databases">
        <authorList>
            <consortium name="AG Swart"/>
            <person name="Singh M."/>
            <person name="Singh A."/>
            <person name="Seah K."/>
            <person name="Emmerich C."/>
        </authorList>
    </citation>
    <scope>NUCLEOTIDE SEQUENCE</scope>
    <source>
        <strain evidence="1">ATCC30299</strain>
    </source>
</reference>
<keyword evidence="2" id="KW-1185">Reference proteome</keyword>
<sequence>MLSRLVKRTISISAFRGYIANPELAKYIISPPYDVLDSNEARIMAQNNKCSFLRVNKPEIELSPETDPYSEAVYLKGYENLQKFIRRGWLIREPVRRLYIYELTMNSRTQIGIVSESSIDDYSNNLIKKHELTRAKKEQDRTKLTETQKANVGPVFLTYKAKAEIDNIVQQIIQKKPHIDVTTNDEVRHRLWKCNTGENRKIIDEFKLIDKCYIADGHHRAASAYNVARKFKDQAIKEGKDITGDEDFNSFLSIHFPHNQLKIYDYNRVVKDLGGKSSKTLISELSSSFEVSEIIDPKPQRKHMFSMFLEGKWWGLRLKAEVNEQNPIERLDSQILTNLCLKPILGIDDLTKSDRIDFVGGIRGLKELEKRCHEDCQVAFALYPVDVEEVMAVADAGLIMPPKSTWFEPKPRSGLVVRVFDSK</sequence>
<dbReference type="Pfam" id="PF06245">
    <property type="entry name" value="DUF1015"/>
    <property type="match status" value="1"/>
</dbReference>
<dbReference type="AlphaFoldDB" id="A0AAU9JDN2"/>
<evidence type="ECO:0008006" key="3">
    <source>
        <dbReference type="Google" id="ProtNLM"/>
    </source>
</evidence>
<dbReference type="PIRSF" id="PIRSF033563">
    <property type="entry name" value="UCP033563"/>
    <property type="match status" value="1"/>
</dbReference>
<accession>A0AAU9JDN2</accession>
<dbReference type="Proteomes" id="UP001162131">
    <property type="component" value="Unassembled WGS sequence"/>
</dbReference>
<dbReference type="EMBL" id="CAJZBQ010000037">
    <property type="protein sequence ID" value="CAG9325012.1"/>
    <property type="molecule type" value="Genomic_DNA"/>
</dbReference>